<dbReference type="AlphaFoldDB" id="A0A6G4TVA1"/>
<dbReference type="SUPFAM" id="SSF102114">
    <property type="entry name" value="Radical SAM enzymes"/>
    <property type="match status" value="1"/>
</dbReference>
<dbReference type="GO" id="GO:0005506">
    <property type="term" value="F:iron ion binding"/>
    <property type="evidence" value="ECO:0007669"/>
    <property type="project" value="UniProtKB-UniRule"/>
</dbReference>
<keyword evidence="1 6" id="KW-0949">S-adenosyl-L-methionine</keyword>
<dbReference type="InterPro" id="IPR006638">
    <property type="entry name" value="Elp3/MiaA/NifB-like_rSAM"/>
</dbReference>
<dbReference type="NCBIfam" id="TIGR02109">
    <property type="entry name" value="PQQ_syn_pqqE"/>
    <property type="match status" value="1"/>
</dbReference>
<feature type="domain" description="Radical SAM core" evidence="8">
    <location>
        <begin position="102"/>
        <end position="318"/>
    </location>
</feature>
<organism evidence="9 10">
    <name type="scientific">Streptomyces coryli</name>
    <dbReference type="NCBI Taxonomy" id="1128680"/>
    <lineage>
        <taxon>Bacteria</taxon>
        <taxon>Bacillati</taxon>
        <taxon>Actinomycetota</taxon>
        <taxon>Actinomycetes</taxon>
        <taxon>Kitasatosporales</taxon>
        <taxon>Streptomycetaceae</taxon>
        <taxon>Streptomyces</taxon>
    </lineage>
</organism>
<keyword evidence="6" id="KW-0560">Oxidoreductase</keyword>
<evidence type="ECO:0000313" key="9">
    <source>
        <dbReference type="EMBL" id="NGN63939.1"/>
    </source>
</evidence>
<evidence type="ECO:0000259" key="8">
    <source>
        <dbReference type="PROSITE" id="PS51918"/>
    </source>
</evidence>
<dbReference type="GO" id="GO:0051539">
    <property type="term" value="F:4 iron, 4 sulfur cluster binding"/>
    <property type="evidence" value="ECO:0007669"/>
    <property type="project" value="UniProtKB-KW"/>
</dbReference>
<dbReference type="SFLD" id="SFLDF00280">
    <property type="entry name" value="coenzyme_PQQ_synthesis_protein"/>
    <property type="match status" value="1"/>
</dbReference>
<dbReference type="InterPro" id="IPR011843">
    <property type="entry name" value="PQQ_synth_PqqE_bac"/>
</dbReference>
<gene>
    <name evidence="6 9" type="primary">pqqE</name>
    <name evidence="9" type="ORF">G5C51_08485</name>
</gene>
<feature type="compositionally biased region" description="Basic and acidic residues" evidence="7">
    <location>
        <begin position="423"/>
        <end position="438"/>
    </location>
</feature>
<feature type="binding site" evidence="6">
    <location>
        <position position="120"/>
    </location>
    <ligand>
        <name>[4Fe-4S] cluster</name>
        <dbReference type="ChEBI" id="CHEBI:49883"/>
        <note>4Fe-4S-S-AdoMet</note>
    </ligand>
</feature>
<dbReference type="CDD" id="cd01335">
    <property type="entry name" value="Radical_SAM"/>
    <property type="match status" value="1"/>
</dbReference>
<evidence type="ECO:0000256" key="4">
    <source>
        <dbReference type="ARBA" id="ARBA00023004"/>
    </source>
</evidence>
<feature type="region of interest" description="Disordered" evidence="7">
    <location>
        <begin position="21"/>
        <end position="98"/>
    </location>
</feature>
<dbReference type="SFLD" id="SFLDG01386">
    <property type="entry name" value="main_SPASM_domain-containing"/>
    <property type="match status" value="1"/>
</dbReference>
<name>A0A6G4TVA1_9ACTN</name>
<sequence>MCCGRCWTPWTEGTARDRRLAAAAARGDGAARRSGTGRGPAAPARAGGGAARQRRRGAAAVRRRPYGRRAGRRAGGQAPGRAGGRGRNGFPQSAPAGGPAEVTAPWALLAELTHACPLHCGYCSNPLELTRRSRELDTAAWQSVLRQAAALGVVQTHLSGGEPLLRRDLEQIVATAEHEGIYTQLVTSGTGLTEPRLAALADAGLRSVQLSVQHAAPQASDRIAGRRGSFAEKTRAARLVRAAGLPLGVNVVLHRGNLDAVGDLVRLAVDWGADRIELANAQYYGWALHNRRALLPTRAQLERARAEVAALRTELAGRTDLIWVLPDYFTGEAKPCMGGWGAVSLTVTPDGTALPCPAAATLPGLTPPNVRDHDLNWIWQHSPAFTRYRGTAWMPDPCRSCDLREQDFGGCRCQAYALTGDASRTDPACHRSPDHHLVAEAATAPPAPSPPPDPRGHAAPAAPRRPPGPPPRRDGCR</sequence>
<dbReference type="SFLD" id="SFLDG01067">
    <property type="entry name" value="SPASM/twitch_domain_containing"/>
    <property type="match status" value="1"/>
</dbReference>
<dbReference type="Pfam" id="PF13186">
    <property type="entry name" value="SPASM"/>
    <property type="match status" value="1"/>
</dbReference>
<evidence type="ECO:0000256" key="5">
    <source>
        <dbReference type="ARBA" id="ARBA00023014"/>
    </source>
</evidence>
<feature type="binding site" evidence="6">
    <location>
        <position position="123"/>
    </location>
    <ligand>
        <name>[4Fe-4S] cluster</name>
        <dbReference type="ChEBI" id="CHEBI:49883"/>
        <note>4Fe-4S-S-AdoMet</note>
    </ligand>
</feature>
<comment type="cofactor">
    <cofactor evidence="6">
        <name>[4Fe-4S] cluster</name>
        <dbReference type="ChEBI" id="CHEBI:49883"/>
    </cofactor>
    <text evidence="6">Binds 1 [4Fe-4S] cluster. The cluster is coordinated with 3 cysteines and an exchangeable S-adenosyl-L-methionine.</text>
</comment>
<dbReference type="GO" id="GO:0016491">
    <property type="term" value="F:oxidoreductase activity"/>
    <property type="evidence" value="ECO:0007669"/>
    <property type="project" value="UniProtKB-KW"/>
</dbReference>
<comment type="subunit">
    <text evidence="6">Interacts with PqqD. The interaction is necessary for activity of PqqE.</text>
</comment>
<dbReference type="GO" id="GO:1904047">
    <property type="term" value="F:S-adenosyl-L-methionine binding"/>
    <property type="evidence" value="ECO:0007669"/>
    <property type="project" value="UniProtKB-UniRule"/>
</dbReference>
<protein>
    <recommendedName>
        <fullName evidence="6">PqqA peptide cyclase</fullName>
        <ecNumber evidence="6">1.21.98.4</ecNumber>
    </recommendedName>
    <alternativeName>
        <fullName evidence="6">Coenzyme PQQ synthesis protein E</fullName>
    </alternativeName>
</protein>
<evidence type="ECO:0000313" key="10">
    <source>
        <dbReference type="Proteomes" id="UP000481583"/>
    </source>
</evidence>
<keyword evidence="5 6" id="KW-0411">Iron-sulfur</keyword>
<feature type="compositionally biased region" description="Low complexity" evidence="7">
    <location>
        <begin position="21"/>
        <end position="45"/>
    </location>
</feature>
<dbReference type="InterPro" id="IPR023885">
    <property type="entry name" value="4Fe4S-binding_SPASM_dom"/>
</dbReference>
<keyword evidence="4 6" id="KW-0408">Iron</keyword>
<dbReference type="EMBL" id="JAAKZV010000024">
    <property type="protein sequence ID" value="NGN63939.1"/>
    <property type="molecule type" value="Genomic_DNA"/>
</dbReference>
<dbReference type="SMART" id="SM00729">
    <property type="entry name" value="Elp3"/>
    <property type="match status" value="1"/>
</dbReference>
<comment type="function">
    <text evidence="6">Catalyzes the cross-linking of a glutamate residue and a tyrosine residue in the PqqA protein as part of the biosynthesis of pyrroloquinoline quinone (PQQ).</text>
</comment>
<evidence type="ECO:0000256" key="1">
    <source>
        <dbReference type="ARBA" id="ARBA00022691"/>
    </source>
</evidence>
<dbReference type="GO" id="GO:0018189">
    <property type="term" value="P:pyrroloquinoline quinone biosynthetic process"/>
    <property type="evidence" value="ECO:0007669"/>
    <property type="project" value="UniProtKB-UniRule"/>
</dbReference>
<dbReference type="CDD" id="cd21119">
    <property type="entry name" value="SPASM_PqqE"/>
    <property type="match status" value="1"/>
</dbReference>
<dbReference type="GO" id="GO:0009975">
    <property type="term" value="F:cyclase activity"/>
    <property type="evidence" value="ECO:0007669"/>
    <property type="project" value="UniProtKB-UniRule"/>
</dbReference>
<dbReference type="Proteomes" id="UP000481583">
    <property type="component" value="Unassembled WGS sequence"/>
</dbReference>
<feature type="compositionally biased region" description="Basic residues" evidence="7">
    <location>
        <begin position="52"/>
        <end position="72"/>
    </location>
</feature>
<comment type="catalytic activity">
    <reaction evidence="6">
        <text>[PQQ precursor protein] + S-adenosyl-L-methionine = E-Y cross-linked-[PQQ precursor protein] + 5'-deoxyadenosine + L-methionine + H(+)</text>
        <dbReference type="Rhea" id="RHEA:56836"/>
        <dbReference type="Rhea" id="RHEA-COMP:14800"/>
        <dbReference type="Rhea" id="RHEA-COMP:14801"/>
        <dbReference type="ChEBI" id="CHEBI:15378"/>
        <dbReference type="ChEBI" id="CHEBI:17319"/>
        <dbReference type="ChEBI" id="CHEBI:57844"/>
        <dbReference type="ChEBI" id="CHEBI:59789"/>
        <dbReference type="ChEBI" id="CHEBI:141026"/>
        <dbReference type="ChEBI" id="CHEBI:141027"/>
        <dbReference type="EC" id="1.21.98.4"/>
    </reaction>
</comment>
<keyword evidence="10" id="KW-1185">Reference proteome</keyword>
<dbReference type="InterPro" id="IPR007197">
    <property type="entry name" value="rSAM"/>
</dbReference>
<dbReference type="InterPro" id="IPR013785">
    <property type="entry name" value="Aldolase_TIM"/>
</dbReference>
<feature type="compositionally biased region" description="Gly residues" evidence="7">
    <location>
        <begin position="73"/>
        <end position="87"/>
    </location>
</feature>
<evidence type="ECO:0000256" key="7">
    <source>
        <dbReference type="SAM" id="MobiDB-lite"/>
    </source>
</evidence>
<dbReference type="Gene3D" id="3.20.20.70">
    <property type="entry name" value="Aldolase class I"/>
    <property type="match status" value="1"/>
</dbReference>
<dbReference type="SFLD" id="SFLDS00029">
    <property type="entry name" value="Radical_SAM"/>
    <property type="match status" value="1"/>
</dbReference>
<dbReference type="InterPro" id="IPR058240">
    <property type="entry name" value="rSAM_sf"/>
</dbReference>
<dbReference type="EC" id="1.21.98.4" evidence="6"/>
<comment type="caution">
    <text evidence="9">The sequence shown here is derived from an EMBL/GenBank/DDBJ whole genome shotgun (WGS) entry which is preliminary data.</text>
</comment>
<comment type="similarity">
    <text evidence="6">Belongs to the radical SAM superfamily. PqqE family.</text>
</comment>
<keyword evidence="3 6" id="KW-0884">PQQ biosynthesis</keyword>
<accession>A0A6G4TVA1</accession>
<evidence type="ECO:0000256" key="2">
    <source>
        <dbReference type="ARBA" id="ARBA00022723"/>
    </source>
</evidence>
<dbReference type="NCBIfam" id="TIGR04085">
    <property type="entry name" value="rSAM_more_4Fe4S"/>
    <property type="match status" value="1"/>
</dbReference>
<keyword evidence="6" id="KW-0004">4Fe-4S</keyword>
<reference evidence="9 10" key="1">
    <citation type="submission" date="2020-02" db="EMBL/GenBank/DDBJ databases">
        <title>Whole-genome analyses of novel actinobacteria.</title>
        <authorList>
            <person name="Sahin N."/>
        </authorList>
    </citation>
    <scope>NUCLEOTIDE SEQUENCE [LARGE SCALE GENOMIC DNA]</scope>
    <source>
        <strain evidence="9 10">A7024</strain>
    </source>
</reference>
<dbReference type="HAMAP" id="MF_00660">
    <property type="entry name" value="PqqE"/>
    <property type="match status" value="1"/>
</dbReference>
<dbReference type="InterPro" id="IPR050377">
    <property type="entry name" value="Radical_SAM_PqqE_MftC-like"/>
</dbReference>
<dbReference type="PROSITE" id="PS51918">
    <property type="entry name" value="RADICAL_SAM"/>
    <property type="match status" value="1"/>
</dbReference>
<proteinExistence type="inferred from homology"/>
<dbReference type="PANTHER" id="PTHR11228:SF7">
    <property type="entry name" value="PQQA PEPTIDE CYCLASE"/>
    <property type="match status" value="1"/>
</dbReference>
<keyword evidence="2 6" id="KW-0479">Metal-binding</keyword>
<feature type="region of interest" description="Disordered" evidence="7">
    <location>
        <begin position="423"/>
        <end position="477"/>
    </location>
</feature>
<feature type="binding site" evidence="6">
    <location>
        <position position="116"/>
    </location>
    <ligand>
        <name>[4Fe-4S] cluster</name>
        <dbReference type="ChEBI" id="CHEBI:49883"/>
        <note>4Fe-4S-S-AdoMet</note>
    </ligand>
</feature>
<evidence type="ECO:0000256" key="6">
    <source>
        <dbReference type="HAMAP-Rule" id="MF_00660"/>
    </source>
</evidence>
<dbReference type="Pfam" id="PF04055">
    <property type="entry name" value="Radical_SAM"/>
    <property type="match status" value="1"/>
</dbReference>
<dbReference type="PANTHER" id="PTHR11228">
    <property type="entry name" value="RADICAL SAM DOMAIN PROTEIN"/>
    <property type="match status" value="1"/>
</dbReference>
<evidence type="ECO:0000256" key="3">
    <source>
        <dbReference type="ARBA" id="ARBA00022905"/>
    </source>
</evidence>
<dbReference type="UniPathway" id="UPA00539"/>
<comment type="pathway">
    <text evidence="6">Cofactor biosynthesis; pyrroloquinoline quinone biosynthesis.</text>
</comment>